<reference evidence="1 2" key="1">
    <citation type="submission" date="2015-12" db="EMBL/GenBank/DDBJ databases">
        <title>Draft genome of Thermovenabulum gondwanense isolated from a red thermophilic microbial mat colonisisng an outflow channel of a bore well.</title>
        <authorList>
            <person name="Patel B.K."/>
        </authorList>
    </citation>
    <scope>NUCLEOTIDE SEQUENCE [LARGE SCALE GENOMIC DNA]</scope>
    <source>
        <strain evidence="1 2">R270</strain>
    </source>
</reference>
<organism evidence="1 2">
    <name type="scientific">Thermovenabulum gondwanense</name>
    <dbReference type="NCBI Taxonomy" id="520767"/>
    <lineage>
        <taxon>Bacteria</taxon>
        <taxon>Bacillati</taxon>
        <taxon>Bacillota</taxon>
        <taxon>Clostridia</taxon>
        <taxon>Thermosediminibacterales</taxon>
        <taxon>Thermosediminibacteraceae</taxon>
        <taxon>Thermovenabulum</taxon>
    </lineage>
</organism>
<gene>
    <name evidence="1" type="primary">cymR_1</name>
    <name evidence="1" type="ORF">ATZ99_14830</name>
</gene>
<dbReference type="PROSITE" id="PS01332">
    <property type="entry name" value="HTH_RRF2_1"/>
    <property type="match status" value="1"/>
</dbReference>
<dbReference type="GO" id="GO:0003700">
    <property type="term" value="F:DNA-binding transcription factor activity"/>
    <property type="evidence" value="ECO:0007669"/>
    <property type="project" value="TreeGrafter"/>
</dbReference>
<proteinExistence type="predicted"/>
<dbReference type="InterPro" id="IPR030489">
    <property type="entry name" value="TR_Rrf2-type_CS"/>
</dbReference>
<dbReference type="PROSITE" id="PS51197">
    <property type="entry name" value="HTH_RRF2_2"/>
    <property type="match status" value="1"/>
</dbReference>
<name>A0A162MH56_9FIRM</name>
<dbReference type="PANTHER" id="PTHR33221">
    <property type="entry name" value="WINGED HELIX-TURN-HELIX TRANSCRIPTIONAL REGULATOR, RRF2 FAMILY"/>
    <property type="match status" value="1"/>
</dbReference>
<dbReference type="AlphaFoldDB" id="A0A162MH56"/>
<dbReference type="NCBIfam" id="TIGR00738">
    <property type="entry name" value="rrf2_super"/>
    <property type="match status" value="1"/>
</dbReference>
<evidence type="ECO:0000313" key="2">
    <source>
        <dbReference type="Proteomes" id="UP000075737"/>
    </source>
</evidence>
<keyword evidence="2" id="KW-1185">Reference proteome</keyword>
<dbReference type="SUPFAM" id="SSF46785">
    <property type="entry name" value="Winged helix' DNA-binding domain"/>
    <property type="match status" value="1"/>
</dbReference>
<dbReference type="InterPro" id="IPR036388">
    <property type="entry name" value="WH-like_DNA-bd_sf"/>
</dbReference>
<protein>
    <submittedName>
        <fullName evidence="1">HTH-type transcriptional regulator CymR</fullName>
    </submittedName>
</protein>
<evidence type="ECO:0000313" key="1">
    <source>
        <dbReference type="EMBL" id="KYO65845.1"/>
    </source>
</evidence>
<dbReference type="PANTHER" id="PTHR33221:SF15">
    <property type="entry name" value="HTH-TYPE TRANSCRIPTIONAL REGULATOR YWGB-RELATED"/>
    <property type="match status" value="1"/>
</dbReference>
<dbReference type="Pfam" id="PF02082">
    <property type="entry name" value="Rrf2"/>
    <property type="match status" value="1"/>
</dbReference>
<dbReference type="InterPro" id="IPR036390">
    <property type="entry name" value="WH_DNA-bd_sf"/>
</dbReference>
<comment type="caution">
    <text evidence="1">The sequence shown here is derived from an EMBL/GenBank/DDBJ whole genome shotgun (WGS) entry which is preliminary data.</text>
</comment>
<dbReference type="Proteomes" id="UP000075737">
    <property type="component" value="Unassembled WGS sequence"/>
</dbReference>
<dbReference type="STRING" id="520767.ATZ99_14830"/>
<sequence length="129" mass="14636">MSEMLSLAFHSMVLIASTKDGEFLNVKDMSEKLNASEAHLAKVMQRLSKSGLLRSVRGPKGGFILAKKPEEISLYDIYEAVEGPIKERECPLGYDKKCYFNDCIFEGILEKLYAEFLAFIKNKKLSDYI</sequence>
<dbReference type="InterPro" id="IPR000944">
    <property type="entry name" value="Tscrpt_reg_Rrf2"/>
</dbReference>
<dbReference type="EMBL" id="LOHZ01000032">
    <property type="protein sequence ID" value="KYO65845.1"/>
    <property type="molecule type" value="Genomic_DNA"/>
</dbReference>
<accession>A0A162MH56</accession>
<dbReference type="Gene3D" id="1.10.10.10">
    <property type="entry name" value="Winged helix-like DNA-binding domain superfamily/Winged helix DNA-binding domain"/>
    <property type="match status" value="1"/>
</dbReference>
<dbReference type="GO" id="GO:0005829">
    <property type="term" value="C:cytosol"/>
    <property type="evidence" value="ECO:0007669"/>
    <property type="project" value="TreeGrafter"/>
</dbReference>